<evidence type="ECO:0000259" key="9">
    <source>
        <dbReference type="Pfam" id="PF13231"/>
    </source>
</evidence>
<protein>
    <recommendedName>
        <fullName evidence="9">Glycosyltransferase RgtA/B/C/D-like domain-containing protein</fullName>
    </recommendedName>
</protein>
<evidence type="ECO:0000256" key="6">
    <source>
        <dbReference type="ARBA" id="ARBA00022989"/>
    </source>
</evidence>
<dbReference type="InterPro" id="IPR038731">
    <property type="entry name" value="RgtA/B/C-like"/>
</dbReference>
<evidence type="ECO:0000313" key="10">
    <source>
        <dbReference type="EMBL" id="ABZ73920.1"/>
    </source>
</evidence>
<dbReference type="eggNOG" id="COG1807">
    <property type="taxonomic scope" value="Bacteria"/>
</dbReference>
<evidence type="ECO:0000256" key="8">
    <source>
        <dbReference type="SAM" id="Phobius"/>
    </source>
</evidence>
<gene>
    <name evidence="10" type="ordered locus">Caul_4800</name>
</gene>
<evidence type="ECO:0000256" key="4">
    <source>
        <dbReference type="ARBA" id="ARBA00022679"/>
    </source>
</evidence>
<evidence type="ECO:0000256" key="7">
    <source>
        <dbReference type="ARBA" id="ARBA00023136"/>
    </source>
</evidence>
<feature type="transmembrane region" description="Helical" evidence="8">
    <location>
        <begin position="221"/>
        <end position="240"/>
    </location>
</feature>
<evidence type="ECO:0000256" key="1">
    <source>
        <dbReference type="ARBA" id="ARBA00004651"/>
    </source>
</evidence>
<feature type="domain" description="Glycosyltransferase RgtA/B/C/D-like" evidence="9">
    <location>
        <begin position="82"/>
        <end position="236"/>
    </location>
</feature>
<dbReference type="GO" id="GO:0005886">
    <property type="term" value="C:plasma membrane"/>
    <property type="evidence" value="ECO:0007669"/>
    <property type="project" value="UniProtKB-SubCell"/>
</dbReference>
<comment type="subcellular location">
    <subcellularLocation>
        <location evidence="1">Cell membrane</location>
        <topology evidence="1">Multi-pass membrane protein</topology>
    </subcellularLocation>
</comment>
<dbReference type="GO" id="GO:0009103">
    <property type="term" value="P:lipopolysaccharide biosynthetic process"/>
    <property type="evidence" value="ECO:0007669"/>
    <property type="project" value="UniProtKB-ARBA"/>
</dbReference>
<keyword evidence="7 8" id="KW-0472">Membrane</keyword>
<proteinExistence type="predicted"/>
<feature type="transmembrane region" description="Helical" evidence="8">
    <location>
        <begin position="79"/>
        <end position="97"/>
    </location>
</feature>
<feature type="transmembrane region" description="Helical" evidence="8">
    <location>
        <begin position="130"/>
        <end position="153"/>
    </location>
</feature>
<dbReference type="EMBL" id="CP000927">
    <property type="protein sequence ID" value="ABZ73920.1"/>
    <property type="molecule type" value="Genomic_DNA"/>
</dbReference>
<accession>B0T436</accession>
<dbReference type="OrthoDB" id="7813221at2"/>
<dbReference type="GO" id="GO:0016763">
    <property type="term" value="F:pentosyltransferase activity"/>
    <property type="evidence" value="ECO:0007669"/>
    <property type="project" value="TreeGrafter"/>
</dbReference>
<dbReference type="PANTHER" id="PTHR33908">
    <property type="entry name" value="MANNOSYLTRANSFERASE YKCB-RELATED"/>
    <property type="match status" value="1"/>
</dbReference>
<keyword evidence="3" id="KW-0328">Glycosyltransferase</keyword>
<feature type="transmembrane region" description="Helical" evidence="8">
    <location>
        <begin position="185"/>
        <end position="214"/>
    </location>
</feature>
<dbReference type="InterPro" id="IPR050297">
    <property type="entry name" value="LipidA_mod_glycosyltrf_83"/>
</dbReference>
<dbReference type="HOGENOM" id="CLU_053790_0_0_5"/>
<dbReference type="KEGG" id="cak:Caul_4800"/>
<sequence precursor="true">MALAERLKRLIAGHDDRALLWAAVAVGAVAHLAALILFGKVGPKANIWEYGVQAQCALRTGGDLCQYYFSGPQGSYPSAYMPPFLSYMWLALFKMFGDTAAARIVWLAINWSISLINIGLLFQLGRRWKLSPVACFLAAVTLALYPTFVFVVATYHQTEWTVMFLLLLALLGSTVLQSAESPLKAVVWMGVVSGFATLNRSEMIIIGPAMIVLVCALRRQVLPVVAAAVAMILVLAPWTVRNYQLFHRVVPVAQSAGYNLWKGFNPYTNGSGNMTEMPGGPGDRKLSEIRDRIPHGPMYEPALQDAYKEQFKHDLAAAGPVRLAQLVITKTALLWGFDWTDREITARPLYRLPWLVANAWRCMAWCW</sequence>
<organism evidence="10">
    <name type="scientific">Caulobacter sp. (strain K31)</name>
    <dbReference type="NCBI Taxonomy" id="366602"/>
    <lineage>
        <taxon>Bacteria</taxon>
        <taxon>Pseudomonadati</taxon>
        <taxon>Pseudomonadota</taxon>
        <taxon>Alphaproteobacteria</taxon>
        <taxon>Caulobacterales</taxon>
        <taxon>Caulobacteraceae</taxon>
        <taxon>Caulobacter</taxon>
    </lineage>
</organism>
<dbReference type="Pfam" id="PF13231">
    <property type="entry name" value="PMT_2"/>
    <property type="match status" value="1"/>
</dbReference>
<name>B0T436_CAUSK</name>
<keyword evidence="2" id="KW-1003">Cell membrane</keyword>
<evidence type="ECO:0000256" key="5">
    <source>
        <dbReference type="ARBA" id="ARBA00022692"/>
    </source>
</evidence>
<feature type="transmembrane region" description="Helical" evidence="8">
    <location>
        <begin position="160"/>
        <end position="179"/>
    </location>
</feature>
<reference evidence="10" key="1">
    <citation type="submission" date="2008-01" db="EMBL/GenBank/DDBJ databases">
        <title>Complete sequence of chromosome of Caulobacter sp. K31.</title>
        <authorList>
            <consortium name="US DOE Joint Genome Institute"/>
            <person name="Copeland A."/>
            <person name="Lucas S."/>
            <person name="Lapidus A."/>
            <person name="Barry K."/>
            <person name="Glavina del Rio T."/>
            <person name="Dalin E."/>
            <person name="Tice H."/>
            <person name="Pitluck S."/>
            <person name="Bruce D."/>
            <person name="Goodwin L."/>
            <person name="Thompson L.S."/>
            <person name="Brettin T."/>
            <person name="Detter J.C."/>
            <person name="Han C."/>
            <person name="Schmutz J."/>
            <person name="Larimer F."/>
            <person name="Land M."/>
            <person name="Hauser L."/>
            <person name="Kyrpides N."/>
            <person name="Kim E."/>
            <person name="Stephens C."/>
            <person name="Richardson P."/>
        </authorList>
    </citation>
    <scope>NUCLEOTIDE SEQUENCE [LARGE SCALE GENOMIC DNA]</scope>
    <source>
        <strain evidence="10">K31</strain>
    </source>
</reference>
<dbReference type="PANTHER" id="PTHR33908:SF11">
    <property type="entry name" value="MEMBRANE PROTEIN"/>
    <property type="match status" value="1"/>
</dbReference>
<evidence type="ECO:0000256" key="2">
    <source>
        <dbReference type="ARBA" id="ARBA00022475"/>
    </source>
</evidence>
<keyword evidence="6 8" id="KW-1133">Transmembrane helix</keyword>
<feature type="transmembrane region" description="Helical" evidence="8">
    <location>
        <begin position="18"/>
        <end position="38"/>
    </location>
</feature>
<keyword evidence="5 8" id="KW-0812">Transmembrane</keyword>
<keyword evidence="4" id="KW-0808">Transferase</keyword>
<dbReference type="STRING" id="366602.Caul_4800"/>
<evidence type="ECO:0000256" key="3">
    <source>
        <dbReference type="ARBA" id="ARBA00022676"/>
    </source>
</evidence>
<dbReference type="AlphaFoldDB" id="B0T436"/>
<feature type="transmembrane region" description="Helical" evidence="8">
    <location>
        <begin position="104"/>
        <end position="124"/>
    </location>
</feature>